<dbReference type="RefSeq" id="XP_016759932.1">
    <property type="nucleotide sequence ID" value="XM_016902045.1"/>
</dbReference>
<dbReference type="Proteomes" id="UP000016931">
    <property type="component" value="Unassembled WGS sequence"/>
</dbReference>
<feature type="region of interest" description="Disordered" evidence="1">
    <location>
        <begin position="1"/>
        <end position="111"/>
    </location>
</feature>
<feature type="compositionally biased region" description="Polar residues" evidence="1">
    <location>
        <begin position="15"/>
        <end position="41"/>
    </location>
</feature>
<feature type="compositionally biased region" description="Basic and acidic residues" evidence="1">
    <location>
        <begin position="133"/>
        <end position="143"/>
    </location>
</feature>
<gene>
    <name evidence="2" type="ORF">SEPMUDRAFT_126232</name>
</gene>
<proteinExistence type="predicted"/>
<sequence>MLQKKSGVKGGTAKRSFSTPKSTARTTPVSGRTTQFKTPTGSAKRARASAMSDDDGDDDETKMDFDTPLAKRTTPSRRSGARKIYADPDSSEDDAIADANGGNDSDDGLDAAFEAVKASVKVEEVVPSVTKEAGSHDPSERPDSVTGRIPAIGAKGKAGETRGHLEEDSDGSDFLPF</sequence>
<keyword evidence="3" id="KW-1185">Reference proteome</keyword>
<dbReference type="GeneID" id="27899182"/>
<dbReference type="EMBL" id="KB456265">
    <property type="protein sequence ID" value="EMF11811.1"/>
    <property type="molecule type" value="Genomic_DNA"/>
</dbReference>
<dbReference type="AlphaFoldDB" id="N1QKW3"/>
<feature type="compositionally biased region" description="Basic and acidic residues" evidence="1">
    <location>
        <begin position="157"/>
        <end position="166"/>
    </location>
</feature>
<reference evidence="2 3" key="1">
    <citation type="journal article" date="2012" name="PLoS Pathog.">
        <title>Diverse lifestyles and strategies of plant pathogenesis encoded in the genomes of eighteen Dothideomycetes fungi.</title>
        <authorList>
            <person name="Ohm R.A."/>
            <person name="Feau N."/>
            <person name="Henrissat B."/>
            <person name="Schoch C.L."/>
            <person name="Horwitz B.A."/>
            <person name="Barry K.W."/>
            <person name="Condon B.J."/>
            <person name="Copeland A.C."/>
            <person name="Dhillon B."/>
            <person name="Glaser F."/>
            <person name="Hesse C.N."/>
            <person name="Kosti I."/>
            <person name="LaButti K."/>
            <person name="Lindquist E.A."/>
            <person name="Lucas S."/>
            <person name="Salamov A.A."/>
            <person name="Bradshaw R.E."/>
            <person name="Ciuffetti L."/>
            <person name="Hamelin R.C."/>
            <person name="Kema G.H.J."/>
            <person name="Lawrence C."/>
            <person name="Scott J.A."/>
            <person name="Spatafora J.W."/>
            <person name="Turgeon B.G."/>
            <person name="de Wit P.J.G.M."/>
            <person name="Zhong S."/>
            <person name="Goodwin S.B."/>
            <person name="Grigoriev I.V."/>
        </authorList>
    </citation>
    <scope>NUCLEOTIDE SEQUENCE [LARGE SCALE GENOMIC DNA]</scope>
    <source>
        <strain evidence="2 3">SO2202</strain>
    </source>
</reference>
<name>N1QKW3_SPHMS</name>
<accession>N1QKW3</accession>
<protein>
    <submittedName>
        <fullName evidence="2">Uncharacterized protein</fullName>
    </submittedName>
</protein>
<evidence type="ECO:0000256" key="1">
    <source>
        <dbReference type="SAM" id="MobiDB-lite"/>
    </source>
</evidence>
<organism evidence="2 3">
    <name type="scientific">Sphaerulina musiva (strain SO2202)</name>
    <name type="common">Poplar stem canker fungus</name>
    <name type="synonym">Septoria musiva</name>
    <dbReference type="NCBI Taxonomy" id="692275"/>
    <lineage>
        <taxon>Eukaryota</taxon>
        <taxon>Fungi</taxon>
        <taxon>Dikarya</taxon>
        <taxon>Ascomycota</taxon>
        <taxon>Pezizomycotina</taxon>
        <taxon>Dothideomycetes</taxon>
        <taxon>Dothideomycetidae</taxon>
        <taxon>Mycosphaerellales</taxon>
        <taxon>Mycosphaerellaceae</taxon>
        <taxon>Sphaerulina</taxon>
    </lineage>
</organism>
<dbReference type="HOGENOM" id="CLU_1518772_0_0_1"/>
<feature type="compositionally biased region" description="Acidic residues" evidence="1">
    <location>
        <begin position="52"/>
        <end position="61"/>
    </location>
</feature>
<evidence type="ECO:0000313" key="2">
    <source>
        <dbReference type="EMBL" id="EMF11811.1"/>
    </source>
</evidence>
<feature type="region of interest" description="Disordered" evidence="1">
    <location>
        <begin position="127"/>
        <end position="177"/>
    </location>
</feature>
<evidence type="ECO:0000313" key="3">
    <source>
        <dbReference type="Proteomes" id="UP000016931"/>
    </source>
</evidence>